<name>A0ACB9BYT8_9ASTR</name>
<dbReference type="EMBL" id="CM042039">
    <property type="protein sequence ID" value="KAI3727119.1"/>
    <property type="molecule type" value="Genomic_DNA"/>
</dbReference>
<evidence type="ECO:0000313" key="2">
    <source>
        <dbReference type="Proteomes" id="UP001056120"/>
    </source>
</evidence>
<keyword evidence="2" id="KW-1185">Reference proteome</keyword>
<gene>
    <name evidence="1" type="ORF">L1987_66928</name>
</gene>
<accession>A0ACB9BYT8</accession>
<dbReference type="Proteomes" id="UP001056120">
    <property type="component" value="Linkage Group LG22"/>
</dbReference>
<protein>
    <submittedName>
        <fullName evidence="1">Uncharacterized protein</fullName>
    </submittedName>
</protein>
<comment type="caution">
    <text evidence="1">The sequence shown here is derived from an EMBL/GenBank/DDBJ whole genome shotgun (WGS) entry which is preliminary data.</text>
</comment>
<reference evidence="1 2" key="2">
    <citation type="journal article" date="2022" name="Mol. Ecol. Resour.">
        <title>The genomes of chicory, endive, great burdock and yacon provide insights into Asteraceae paleo-polyploidization history and plant inulin production.</title>
        <authorList>
            <person name="Fan W."/>
            <person name="Wang S."/>
            <person name="Wang H."/>
            <person name="Wang A."/>
            <person name="Jiang F."/>
            <person name="Liu H."/>
            <person name="Zhao H."/>
            <person name="Xu D."/>
            <person name="Zhang Y."/>
        </authorList>
    </citation>
    <scope>NUCLEOTIDE SEQUENCE [LARGE SCALE GENOMIC DNA]</scope>
    <source>
        <strain evidence="2">cv. Yunnan</strain>
        <tissue evidence="1">Leaves</tissue>
    </source>
</reference>
<reference evidence="2" key="1">
    <citation type="journal article" date="2022" name="Mol. Ecol. Resour.">
        <title>The genomes of chicory, endive, great burdock and yacon provide insights into Asteraceae palaeo-polyploidization history and plant inulin production.</title>
        <authorList>
            <person name="Fan W."/>
            <person name="Wang S."/>
            <person name="Wang H."/>
            <person name="Wang A."/>
            <person name="Jiang F."/>
            <person name="Liu H."/>
            <person name="Zhao H."/>
            <person name="Xu D."/>
            <person name="Zhang Y."/>
        </authorList>
    </citation>
    <scope>NUCLEOTIDE SEQUENCE [LARGE SCALE GENOMIC DNA]</scope>
    <source>
        <strain evidence="2">cv. Yunnan</strain>
    </source>
</reference>
<organism evidence="1 2">
    <name type="scientific">Smallanthus sonchifolius</name>
    <dbReference type="NCBI Taxonomy" id="185202"/>
    <lineage>
        <taxon>Eukaryota</taxon>
        <taxon>Viridiplantae</taxon>
        <taxon>Streptophyta</taxon>
        <taxon>Embryophyta</taxon>
        <taxon>Tracheophyta</taxon>
        <taxon>Spermatophyta</taxon>
        <taxon>Magnoliopsida</taxon>
        <taxon>eudicotyledons</taxon>
        <taxon>Gunneridae</taxon>
        <taxon>Pentapetalae</taxon>
        <taxon>asterids</taxon>
        <taxon>campanulids</taxon>
        <taxon>Asterales</taxon>
        <taxon>Asteraceae</taxon>
        <taxon>Asteroideae</taxon>
        <taxon>Heliantheae alliance</taxon>
        <taxon>Millerieae</taxon>
        <taxon>Smallanthus</taxon>
    </lineage>
</organism>
<sequence length="118" mass="13127">MKRTKLNMLSWLFIFLFCTQIPSKLACPNERIQCSKSLTLLQESRGLETVTLSNNKESMKDDPVSLAKGKSGGRGSGGGTINHTPRKNMTPTKAPHRILEFIVVLSSCIFQVIIYSKL</sequence>
<proteinExistence type="predicted"/>
<evidence type="ECO:0000313" key="1">
    <source>
        <dbReference type="EMBL" id="KAI3727119.1"/>
    </source>
</evidence>